<proteinExistence type="inferred from homology"/>
<evidence type="ECO:0000256" key="6">
    <source>
        <dbReference type="ARBA" id="ARBA00023242"/>
    </source>
</evidence>
<evidence type="ECO:0000313" key="10">
    <source>
        <dbReference type="EMBL" id="KAJ7352066.1"/>
    </source>
</evidence>
<evidence type="ECO:0000256" key="5">
    <source>
        <dbReference type="ARBA" id="ARBA00023125"/>
    </source>
</evidence>
<evidence type="ECO:0000256" key="1">
    <source>
        <dbReference type="ARBA" id="ARBA00004123"/>
    </source>
</evidence>
<keyword evidence="6 8" id="KW-0539">Nucleus</keyword>
<dbReference type="Gene3D" id="1.10.20.10">
    <property type="entry name" value="Histone, subunit A"/>
    <property type="match status" value="1"/>
</dbReference>
<dbReference type="SUPFAM" id="SSF47113">
    <property type="entry name" value="Histone-fold"/>
    <property type="match status" value="1"/>
</dbReference>
<comment type="similarity">
    <text evidence="3 8">Belongs to the histone H4 family.</text>
</comment>
<sequence length="109" mass="12361">MSTNLQPAAAPPPAPSLPRPRHRRISRHSVYGIDVTTKPTIRRLARRGGVKRMKGLVYEETRGCLFPYLQGLLRDTILHTTHDYRTTISAKDVVHALRRSGRNLYGFEA</sequence>
<reference evidence="10" key="1">
    <citation type="submission" date="2023-03" db="EMBL/GenBank/DDBJ databases">
        <title>Massive genome expansion in bonnet fungi (Mycena s.s.) driven by repeated elements and novel gene families across ecological guilds.</title>
        <authorList>
            <consortium name="Lawrence Berkeley National Laboratory"/>
            <person name="Harder C.B."/>
            <person name="Miyauchi S."/>
            <person name="Viragh M."/>
            <person name="Kuo A."/>
            <person name="Thoen E."/>
            <person name="Andreopoulos B."/>
            <person name="Lu D."/>
            <person name="Skrede I."/>
            <person name="Drula E."/>
            <person name="Henrissat B."/>
            <person name="Morin E."/>
            <person name="Kohler A."/>
            <person name="Barry K."/>
            <person name="LaButti K."/>
            <person name="Morin E."/>
            <person name="Salamov A."/>
            <person name="Lipzen A."/>
            <person name="Mereny Z."/>
            <person name="Hegedus B."/>
            <person name="Baldrian P."/>
            <person name="Stursova M."/>
            <person name="Weitz H."/>
            <person name="Taylor A."/>
            <person name="Grigoriev I.V."/>
            <person name="Nagy L.G."/>
            <person name="Martin F."/>
            <person name="Kauserud H."/>
        </authorList>
    </citation>
    <scope>NUCLEOTIDE SEQUENCE</scope>
    <source>
        <strain evidence="10">CBHHK002</strain>
    </source>
</reference>
<evidence type="ECO:0000256" key="9">
    <source>
        <dbReference type="SAM" id="MobiDB-lite"/>
    </source>
</evidence>
<protein>
    <recommendedName>
        <fullName evidence="8">Histone H4</fullName>
    </recommendedName>
</protein>
<keyword evidence="5 8" id="KW-0238">DNA-binding</keyword>
<dbReference type="GO" id="GO:0046982">
    <property type="term" value="F:protein heterodimerization activity"/>
    <property type="evidence" value="ECO:0007669"/>
    <property type="project" value="InterPro"/>
</dbReference>
<evidence type="ECO:0000256" key="8">
    <source>
        <dbReference type="RuleBase" id="RU000528"/>
    </source>
</evidence>
<comment type="subunit">
    <text evidence="8">The nucleosome is a histone octamer containing two molecules each of H2A, H2B, H3 and H4 assembled in one H3-H4 heterotetramer and two H2A-H2B heterodimers. The octamer wraps approximately 147 bp of DNA.</text>
</comment>
<gene>
    <name evidence="10" type="ORF">DFH08DRAFT_857853</name>
</gene>
<keyword evidence="11" id="KW-1185">Reference proteome</keyword>
<dbReference type="GO" id="GO:0030527">
    <property type="term" value="F:structural constituent of chromatin"/>
    <property type="evidence" value="ECO:0007669"/>
    <property type="project" value="InterPro"/>
</dbReference>
<dbReference type="InterPro" id="IPR009072">
    <property type="entry name" value="Histone-fold"/>
</dbReference>
<feature type="region of interest" description="Disordered" evidence="9">
    <location>
        <begin position="1"/>
        <end position="25"/>
    </location>
</feature>
<evidence type="ECO:0000256" key="4">
    <source>
        <dbReference type="ARBA" id="ARBA00022454"/>
    </source>
</evidence>
<dbReference type="GO" id="GO:0003677">
    <property type="term" value="F:DNA binding"/>
    <property type="evidence" value="ECO:0007669"/>
    <property type="project" value="UniProtKB-KW"/>
</dbReference>
<comment type="caution">
    <text evidence="10">The sequence shown here is derived from an EMBL/GenBank/DDBJ whole genome shotgun (WGS) entry which is preliminary data.</text>
</comment>
<keyword evidence="7 8" id="KW-0544">Nucleosome core</keyword>
<dbReference type="SMART" id="SM00417">
    <property type="entry name" value="H4"/>
    <property type="match status" value="1"/>
</dbReference>
<dbReference type="GO" id="GO:0005634">
    <property type="term" value="C:nucleus"/>
    <property type="evidence" value="ECO:0007669"/>
    <property type="project" value="UniProtKB-SubCell"/>
</dbReference>
<evidence type="ECO:0000313" key="11">
    <source>
        <dbReference type="Proteomes" id="UP001218218"/>
    </source>
</evidence>
<organism evidence="10 11">
    <name type="scientific">Mycena albidolilacea</name>
    <dbReference type="NCBI Taxonomy" id="1033008"/>
    <lineage>
        <taxon>Eukaryota</taxon>
        <taxon>Fungi</taxon>
        <taxon>Dikarya</taxon>
        <taxon>Basidiomycota</taxon>
        <taxon>Agaricomycotina</taxon>
        <taxon>Agaricomycetes</taxon>
        <taxon>Agaricomycetidae</taxon>
        <taxon>Agaricales</taxon>
        <taxon>Marasmiineae</taxon>
        <taxon>Mycenaceae</taxon>
        <taxon>Mycena</taxon>
    </lineage>
</organism>
<name>A0AAD7EVU1_9AGAR</name>
<comment type="function">
    <text evidence="8">Core component of nucleosome. Nucleosomes wrap and compact DNA into chromatin, limiting DNA accessibility to the cellular machineries which require DNA as a template. Histones thereby play a central role in transcription regulation, DNA repair, DNA replication and chromosomal stability. DNA accessibility is regulated via a complex set of post-translational modifications of histones, also called histone code, and nucleosome remodeling.</text>
</comment>
<feature type="compositionally biased region" description="Pro residues" evidence="9">
    <location>
        <begin position="9"/>
        <end position="18"/>
    </location>
</feature>
<dbReference type="Proteomes" id="UP001218218">
    <property type="component" value="Unassembled WGS sequence"/>
</dbReference>
<dbReference type="EMBL" id="JARIHO010000012">
    <property type="protein sequence ID" value="KAJ7352066.1"/>
    <property type="molecule type" value="Genomic_DNA"/>
</dbReference>
<dbReference type="GO" id="GO:0000786">
    <property type="term" value="C:nucleosome"/>
    <property type="evidence" value="ECO:0007669"/>
    <property type="project" value="UniProtKB-KW"/>
</dbReference>
<dbReference type="PANTHER" id="PTHR10484">
    <property type="entry name" value="HISTONE H4"/>
    <property type="match status" value="1"/>
</dbReference>
<evidence type="ECO:0000256" key="7">
    <source>
        <dbReference type="ARBA" id="ARBA00023269"/>
    </source>
</evidence>
<comment type="subcellular location">
    <subcellularLocation>
        <location evidence="2">Chromosome</location>
    </subcellularLocation>
    <subcellularLocation>
        <location evidence="1">Nucleus</location>
    </subcellularLocation>
</comment>
<dbReference type="InterPro" id="IPR001951">
    <property type="entry name" value="Histone_H4"/>
</dbReference>
<dbReference type="AlphaFoldDB" id="A0AAD7EVU1"/>
<evidence type="ECO:0000256" key="2">
    <source>
        <dbReference type="ARBA" id="ARBA00004286"/>
    </source>
</evidence>
<keyword evidence="4 8" id="KW-0158">Chromosome</keyword>
<dbReference type="PRINTS" id="PR00623">
    <property type="entry name" value="HISTONEH4"/>
</dbReference>
<accession>A0AAD7EVU1</accession>
<evidence type="ECO:0000256" key="3">
    <source>
        <dbReference type="ARBA" id="ARBA00006564"/>
    </source>
</evidence>
<dbReference type="CDD" id="cd22912">
    <property type="entry name" value="HFD_H4"/>
    <property type="match status" value="1"/>
</dbReference>